<dbReference type="PROSITE" id="PS00211">
    <property type="entry name" value="ABC_TRANSPORTER_1"/>
    <property type="match status" value="1"/>
</dbReference>
<gene>
    <name evidence="10" type="ORF">ACCQ41_00905</name>
</gene>
<dbReference type="InterPro" id="IPR017871">
    <property type="entry name" value="ABC_transporter-like_CS"/>
</dbReference>
<evidence type="ECO:0000256" key="4">
    <source>
        <dbReference type="ARBA" id="ARBA00022840"/>
    </source>
</evidence>
<dbReference type="CDD" id="cd18544">
    <property type="entry name" value="ABC_6TM_TmrA_like"/>
    <property type="match status" value="1"/>
</dbReference>
<dbReference type="InterPro" id="IPR036640">
    <property type="entry name" value="ABC1_TM_sf"/>
</dbReference>
<feature type="transmembrane region" description="Helical" evidence="7">
    <location>
        <begin position="255"/>
        <end position="273"/>
    </location>
</feature>
<dbReference type="Gene3D" id="1.20.1560.10">
    <property type="entry name" value="ABC transporter type 1, transmembrane domain"/>
    <property type="match status" value="1"/>
</dbReference>
<dbReference type="InterPro" id="IPR011527">
    <property type="entry name" value="ABC1_TM_dom"/>
</dbReference>
<dbReference type="EMBL" id="JBGMEI010000001">
    <property type="protein sequence ID" value="MFO3664819.1"/>
    <property type="molecule type" value="Genomic_DNA"/>
</dbReference>
<accession>A0ABW9M789</accession>
<organism evidence="10 11">
    <name type="scientific">Anaerococcus martiniensis</name>
    <dbReference type="NCBI Taxonomy" id="3115615"/>
    <lineage>
        <taxon>Bacteria</taxon>
        <taxon>Bacillati</taxon>
        <taxon>Bacillota</taxon>
        <taxon>Tissierellia</taxon>
        <taxon>Tissierellales</taxon>
        <taxon>Peptoniphilaceae</taxon>
        <taxon>Anaerococcus</taxon>
    </lineage>
</organism>
<feature type="transmembrane region" description="Helical" evidence="7">
    <location>
        <begin position="141"/>
        <end position="162"/>
    </location>
</feature>
<dbReference type="Proteomes" id="UP001637996">
    <property type="component" value="Unassembled WGS sequence"/>
</dbReference>
<dbReference type="Gene3D" id="3.40.50.300">
    <property type="entry name" value="P-loop containing nucleotide triphosphate hydrolases"/>
    <property type="match status" value="1"/>
</dbReference>
<evidence type="ECO:0000256" key="3">
    <source>
        <dbReference type="ARBA" id="ARBA00022741"/>
    </source>
</evidence>
<dbReference type="SUPFAM" id="SSF90123">
    <property type="entry name" value="ABC transporter transmembrane region"/>
    <property type="match status" value="1"/>
</dbReference>
<dbReference type="RefSeq" id="WP_410030584.1">
    <property type="nucleotide sequence ID" value="NZ_JBGMEI010000001.1"/>
</dbReference>
<evidence type="ECO:0000259" key="9">
    <source>
        <dbReference type="PROSITE" id="PS50929"/>
    </source>
</evidence>
<reference evidence="10 11" key="1">
    <citation type="journal article" date="2025" name="Anaerobe">
        <title>Description of Anaerococcus kampingiae sp. nov., Anaerococcus groningensis sp. nov., Anaerococcus martiniensis sp. nov., and Anaerococcus cruorum sp. nov., isolated from human clinical specimens.</title>
        <authorList>
            <person name="Boiten K.E."/>
            <person name="Meijer J."/>
            <person name="van Wezel E.M."/>
            <person name="Veloo A.C.M."/>
        </authorList>
    </citation>
    <scope>NUCLEOTIDE SEQUENCE [LARGE SCALE GENOMIC DNA]</scope>
    <source>
        <strain evidence="10 11">ENR0831</strain>
    </source>
</reference>
<keyword evidence="6 7" id="KW-0472">Membrane</keyword>
<feature type="transmembrane region" description="Helical" evidence="7">
    <location>
        <begin position="168"/>
        <end position="188"/>
    </location>
</feature>
<dbReference type="Pfam" id="PF00664">
    <property type="entry name" value="ABC_membrane"/>
    <property type="match status" value="1"/>
</dbReference>
<evidence type="ECO:0000259" key="8">
    <source>
        <dbReference type="PROSITE" id="PS50893"/>
    </source>
</evidence>
<proteinExistence type="predicted"/>
<keyword evidence="3" id="KW-0547">Nucleotide-binding</keyword>
<evidence type="ECO:0000256" key="7">
    <source>
        <dbReference type="SAM" id="Phobius"/>
    </source>
</evidence>
<dbReference type="SMART" id="SM00382">
    <property type="entry name" value="AAA"/>
    <property type="match status" value="1"/>
</dbReference>
<feature type="transmembrane region" description="Helical" evidence="7">
    <location>
        <begin position="27"/>
        <end position="48"/>
    </location>
</feature>
<dbReference type="PANTHER" id="PTHR24221">
    <property type="entry name" value="ATP-BINDING CASSETTE SUB-FAMILY B"/>
    <property type="match status" value="1"/>
</dbReference>
<dbReference type="InterPro" id="IPR027417">
    <property type="entry name" value="P-loop_NTPase"/>
</dbReference>
<keyword evidence="11" id="KW-1185">Reference proteome</keyword>
<evidence type="ECO:0000256" key="6">
    <source>
        <dbReference type="ARBA" id="ARBA00023136"/>
    </source>
</evidence>
<dbReference type="InterPro" id="IPR003593">
    <property type="entry name" value="AAA+_ATPase"/>
</dbReference>
<comment type="subcellular location">
    <subcellularLocation>
        <location evidence="1">Cell membrane</location>
        <topology evidence="1">Multi-pass membrane protein</topology>
    </subcellularLocation>
</comment>
<dbReference type="PROSITE" id="PS50929">
    <property type="entry name" value="ABC_TM1F"/>
    <property type="match status" value="1"/>
</dbReference>
<dbReference type="PANTHER" id="PTHR24221:SF430">
    <property type="entry name" value="MULTIDRUG RESISTANCE ABC TRANSPORTER ATP-BINDING_PERMEASE PROTEIN YHEH-RELATED"/>
    <property type="match status" value="1"/>
</dbReference>
<evidence type="ECO:0000256" key="5">
    <source>
        <dbReference type="ARBA" id="ARBA00022989"/>
    </source>
</evidence>
<feature type="domain" description="ABC transporter" evidence="8">
    <location>
        <begin position="344"/>
        <end position="574"/>
    </location>
</feature>
<dbReference type="Pfam" id="PF00005">
    <property type="entry name" value="ABC_tran"/>
    <property type="match status" value="1"/>
</dbReference>
<sequence length="582" mass="66023">MIKKDNFAVNLLKSYANKQKPAFIKGFLFSFSRTILEIISPLLIGYLINNVIEEGMSRDSLLLVMALLFLYFIINALAGYFLNKTYVSFEVAANNVAFDIQNDVYKKVNSFPISYFDNLPAGKISSRITNDTNKVKNMFRLIFSDIITASILILGLIIVIFVTNPIAGLMLLILAPLVYIITKSYTAYTRIYTGEIRKSTSEINAQINEYIQNMEIIQVYNKEDYIKDKFDKTNNHIFSEAQNLAKVRSYSGFRAMDIVSYIASLIVLVYFGLGQLTEWYAVSIGNLYVIFDYTTRLFDEIRFSIMRFGEVQESMASANHIFELLKLESQEELTENIDNIDKEIIFDNVRFSYTEGEEVIKGISFQVDKGESIAFVGQTGSGKSTLINLLLNFYKADSGKITIGGKDISKVNREELRKDMAVVLQDAFLFKADIAQNISLGLDFSDEKIKESLRAVGGQRLIDKGIHSEVLENGSNLSQGEKQLISFARAYIRNPKILILDEATSNIDTETETIIQEGINKLKENRTTFIIAHRLSTIKDVDKIIVLSYGNIVESGNHDTLMDSKGYYKQMYDKQIKENQSL</sequence>
<dbReference type="InterPro" id="IPR003439">
    <property type="entry name" value="ABC_transporter-like_ATP-bd"/>
</dbReference>
<keyword evidence="2 7" id="KW-0812">Transmembrane</keyword>
<feature type="domain" description="ABC transmembrane type-1" evidence="9">
    <location>
        <begin position="26"/>
        <end position="313"/>
    </location>
</feature>
<dbReference type="SUPFAM" id="SSF52540">
    <property type="entry name" value="P-loop containing nucleoside triphosphate hydrolases"/>
    <property type="match status" value="1"/>
</dbReference>
<feature type="transmembrane region" description="Helical" evidence="7">
    <location>
        <begin position="60"/>
        <end position="82"/>
    </location>
</feature>
<protein>
    <submittedName>
        <fullName evidence="10">ABC transporter ATP-binding protein</fullName>
    </submittedName>
</protein>
<comment type="caution">
    <text evidence="10">The sequence shown here is derived from an EMBL/GenBank/DDBJ whole genome shotgun (WGS) entry which is preliminary data.</text>
</comment>
<evidence type="ECO:0000256" key="1">
    <source>
        <dbReference type="ARBA" id="ARBA00004651"/>
    </source>
</evidence>
<dbReference type="InterPro" id="IPR039421">
    <property type="entry name" value="Type_1_exporter"/>
</dbReference>
<evidence type="ECO:0000313" key="11">
    <source>
        <dbReference type="Proteomes" id="UP001637996"/>
    </source>
</evidence>
<keyword evidence="5 7" id="KW-1133">Transmembrane helix</keyword>
<name>A0ABW9M789_9FIRM</name>
<keyword evidence="4 10" id="KW-0067">ATP-binding</keyword>
<dbReference type="PROSITE" id="PS50893">
    <property type="entry name" value="ABC_TRANSPORTER_2"/>
    <property type="match status" value="1"/>
</dbReference>
<evidence type="ECO:0000256" key="2">
    <source>
        <dbReference type="ARBA" id="ARBA00022692"/>
    </source>
</evidence>
<dbReference type="GO" id="GO:0005524">
    <property type="term" value="F:ATP binding"/>
    <property type="evidence" value="ECO:0007669"/>
    <property type="project" value="UniProtKB-KW"/>
</dbReference>
<evidence type="ECO:0000313" key="10">
    <source>
        <dbReference type="EMBL" id="MFO3664819.1"/>
    </source>
</evidence>